<dbReference type="Gene3D" id="3.10.450.50">
    <property type="match status" value="1"/>
</dbReference>
<dbReference type="SUPFAM" id="SSF54427">
    <property type="entry name" value="NTF2-like"/>
    <property type="match status" value="1"/>
</dbReference>
<protein>
    <recommendedName>
        <fullName evidence="4">Cds6 C-terminal domain-containing protein</fullName>
    </recommendedName>
</protein>
<dbReference type="PROSITE" id="PS50005">
    <property type="entry name" value="TPR"/>
    <property type="match status" value="1"/>
</dbReference>
<feature type="domain" description="Cds6 C-terminal" evidence="4">
    <location>
        <begin position="295"/>
        <end position="398"/>
    </location>
</feature>
<keyword evidence="3" id="KW-0732">Signal</keyword>
<evidence type="ECO:0000256" key="1">
    <source>
        <dbReference type="PROSITE-ProRule" id="PRU00339"/>
    </source>
</evidence>
<dbReference type="SUPFAM" id="SSF48452">
    <property type="entry name" value="TPR-like"/>
    <property type="match status" value="1"/>
</dbReference>
<keyword evidence="1" id="KW-0802">TPR repeat</keyword>
<evidence type="ECO:0000256" key="2">
    <source>
        <dbReference type="SAM" id="MobiDB-lite"/>
    </source>
</evidence>
<dbReference type="InterPro" id="IPR056203">
    <property type="entry name" value="Cds6_C"/>
</dbReference>
<proteinExistence type="predicted"/>
<feature type="compositionally biased region" description="Pro residues" evidence="2">
    <location>
        <begin position="216"/>
        <end position="234"/>
    </location>
</feature>
<dbReference type="InterPro" id="IPR032710">
    <property type="entry name" value="NTF2-like_dom_sf"/>
</dbReference>
<evidence type="ECO:0000313" key="6">
    <source>
        <dbReference type="Proteomes" id="UP000242792"/>
    </source>
</evidence>
<reference evidence="5 6" key="1">
    <citation type="submission" date="2017-03" db="EMBL/GenBank/DDBJ databases">
        <title>Rapid Whole Genome Sequencing of Comamonas kerstersii Causing Continuous ambulatory Peritoneal Dialysis-Associated Peritonitis.</title>
        <authorList>
            <person name="Zheng B."/>
        </authorList>
    </citation>
    <scope>NUCLEOTIDE SEQUENCE [LARGE SCALE GENOMIC DNA]</scope>
    <source>
        <strain evidence="5 6">8943</strain>
    </source>
</reference>
<evidence type="ECO:0000256" key="3">
    <source>
        <dbReference type="SAM" id="SignalP"/>
    </source>
</evidence>
<feature type="chain" id="PRO_5012821236" description="Cds6 C-terminal domain-containing protein" evidence="3">
    <location>
        <begin position="42"/>
        <end position="401"/>
    </location>
</feature>
<feature type="compositionally biased region" description="Low complexity" evidence="2">
    <location>
        <begin position="235"/>
        <end position="252"/>
    </location>
</feature>
<dbReference type="OrthoDB" id="5294075at2"/>
<feature type="repeat" description="TPR" evidence="1">
    <location>
        <begin position="110"/>
        <end position="143"/>
    </location>
</feature>
<organism evidence="5 6">
    <name type="scientific">Comamonas kerstersii</name>
    <dbReference type="NCBI Taxonomy" id="225992"/>
    <lineage>
        <taxon>Bacteria</taxon>
        <taxon>Pseudomonadati</taxon>
        <taxon>Pseudomonadota</taxon>
        <taxon>Betaproteobacteria</taxon>
        <taxon>Burkholderiales</taxon>
        <taxon>Comamonadaceae</taxon>
        <taxon>Comamonas</taxon>
    </lineage>
</organism>
<feature type="compositionally biased region" description="Low complexity" evidence="2">
    <location>
        <begin position="264"/>
        <end position="273"/>
    </location>
</feature>
<feature type="compositionally biased region" description="Pro residues" evidence="2">
    <location>
        <begin position="253"/>
        <end position="263"/>
    </location>
</feature>
<name>A0A1V0BDI0_9BURK</name>
<sequence length="401" mass="42603">MFLAFVRPLLGKPLVRCAWLRPMSVAAVMCASLLSHGGAHASPAAVDEVQQLMEKGQLSAAAQRVQAQLKKDSSDVQLRFLQAVIAAEQKKYDQAIRLFTALTQDHPTLPEPYNNLAVIYAFRGEDRKAAQVLEQAIRTNPSYATAHQNLGDVYARIANEAYAKALQLDNAQKAEKPKLTLISRIATPAATASTLPAPTAAAVTIAAATAPVPTPVPAPAPAPAPEPAPTPAPAAPITTTPAPAEPAATAAPPAAPAPEPKPAATPAKAAADSAPEHNARKAQAAEQERQAMKAVEKAVTAWASAWEQQNMTAYYAAYSNHFDPQGMSLSAWKAERKNRIVGKSAISVKISDLKITVNGDRASASFRQQYSSGGYRASTNKTLRMQNEGGKWRITREETGR</sequence>
<evidence type="ECO:0000259" key="4">
    <source>
        <dbReference type="Pfam" id="PF24125"/>
    </source>
</evidence>
<dbReference type="AlphaFoldDB" id="A0A1V0BDI0"/>
<feature type="region of interest" description="Disordered" evidence="2">
    <location>
        <begin position="216"/>
        <end position="290"/>
    </location>
</feature>
<dbReference type="Pfam" id="PF24125">
    <property type="entry name" value="Cds6_C"/>
    <property type="match status" value="1"/>
</dbReference>
<dbReference type="Gene3D" id="1.25.40.10">
    <property type="entry name" value="Tetratricopeptide repeat domain"/>
    <property type="match status" value="1"/>
</dbReference>
<dbReference type="Proteomes" id="UP000242792">
    <property type="component" value="Chromosome"/>
</dbReference>
<feature type="signal peptide" evidence="3">
    <location>
        <begin position="1"/>
        <end position="41"/>
    </location>
</feature>
<evidence type="ECO:0000313" key="5">
    <source>
        <dbReference type="EMBL" id="AQZ97996.1"/>
    </source>
</evidence>
<dbReference type="KEGG" id="cke:B5M06_06760"/>
<dbReference type="SMART" id="SM00028">
    <property type="entry name" value="TPR"/>
    <property type="match status" value="2"/>
</dbReference>
<accession>A0A1V0BDI0</accession>
<dbReference type="InterPro" id="IPR019734">
    <property type="entry name" value="TPR_rpt"/>
</dbReference>
<gene>
    <name evidence="5" type="ORF">B5M06_06760</name>
</gene>
<dbReference type="EMBL" id="CP020121">
    <property type="protein sequence ID" value="AQZ97996.1"/>
    <property type="molecule type" value="Genomic_DNA"/>
</dbReference>
<dbReference type="Pfam" id="PF14559">
    <property type="entry name" value="TPR_19"/>
    <property type="match status" value="1"/>
</dbReference>
<dbReference type="InterPro" id="IPR011990">
    <property type="entry name" value="TPR-like_helical_dom_sf"/>
</dbReference>